<comment type="caution">
    <text evidence="1">The sequence shown here is derived from an EMBL/GenBank/DDBJ whole genome shotgun (WGS) entry which is preliminary data.</text>
</comment>
<evidence type="ECO:0000313" key="2">
    <source>
        <dbReference type="Proteomes" id="UP000228751"/>
    </source>
</evidence>
<proteinExistence type="predicted"/>
<organism evidence="1 2">
    <name type="scientific">Acetobacter pomorum</name>
    <dbReference type="NCBI Taxonomy" id="65959"/>
    <lineage>
        <taxon>Bacteria</taxon>
        <taxon>Pseudomonadati</taxon>
        <taxon>Pseudomonadota</taxon>
        <taxon>Alphaproteobacteria</taxon>
        <taxon>Acetobacterales</taxon>
        <taxon>Acetobacteraceae</taxon>
        <taxon>Acetobacter</taxon>
    </lineage>
</organism>
<protein>
    <submittedName>
        <fullName evidence="1">Uncharacterized protein</fullName>
    </submittedName>
</protein>
<dbReference type="EMBL" id="PEBQ01000118">
    <property type="protein sequence ID" value="PHY93960.1"/>
    <property type="molecule type" value="Genomic_DNA"/>
</dbReference>
<evidence type="ECO:0000313" key="1">
    <source>
        <dbReference type="EMBL" id="PHY93960.1"/>
    </source>
</evidence>
<name>A0A2G4RBR6_9PROT</name>
<accession>A0A2G4RBR6</accession>
<sequence>MKSTLKLLLTPKRKLQKDAELCINSFFEKLLIDPFTLSQRYSPSELCLQNEFERIQNIVSSDERPLIEHPALPLLRILFKKLPPYMAVIDIRSIGSVSGSRDPFVNDLDALPQTVNHNALYDPEIGCLDYKGIRKLRREVYNSFFHTTKTERIFTITEREWDGHRTAHNSDGSHRFSYWRQLALIPTVPYRIRARIVPFSLNEKAFLSLISSWRIVAVTRSGEGVKDAMDMATFWPEGFCPITRGRYNDSSQDYWIVPKPHMAPLEYRDPLITVHQKLDELRPFEPLRVIAEQRVMPKASKPWRKDHPWRETTSIP</sequence>
<gene>
    <name evidence="1" type="ORF">CSR02_08785</name>
</gene>
<dbReference type="Proteomes" id="UP000228751">
    <property type="component" value="Unassembled WGS sequence"/>
</dbReference>
<keyword evidence="2" id="KW-1185">Reference proteome</keyword>
<dbReference type="AlphaFoldDB" id="A0A2G4RBR6"/>
<reference evidence="1 2" key="1">
    <citation type="submission" date="2017-10" db="EMBL/GenBank/DDBJ databases">
        <title>Genomic analysis of the genus Acetobacter.</title>
        <authorList>
            <person name="Kim K.H."/>
            <person name="Chun B.H."/>
            <person name="Son A.R."/>
            <person name="Jeon C.O."/>
        </authorList>
    </citation>
    <scope>NUCLEOTIDE SEQUENCE [LARGE SCALE GENOMIC DNA]</scope>
    <source>
        <strain evidence="1 2">LHT 2458</strain>
    </source>
</reference>
<dbReference type="RefSeq" id="WP_099541361.1">
    <property type="nucleotide sequence ID" value="NZ_PEBQ01000118.1"/>
</dbReference>
<dbReference type="OrthoDB" id="7285271at2"/>